<feature type="compositionally biased region" description="Polar residues" evidence="1">
    <location>
        <begin position="1"/>
        <end position="14"/>
    </location>
</feature>
<dbReference type="AlphaFoldDB" id="A0A0E9U4J8"/>
<proteinExistence type="predicted"/>
<evidence type="ECO:0000256" key="1">
    <source>
        <dbReference type="SAM" id="MobiDB-lite"/>
    </source>
</evidence>
<organism evidence="2">
    <name type="scientific">Anguilla anguilla</name>
    <name type="common">European freshwater eel</name>
    <name type="synonym">Muraena anguilla</name>
    <dbReference type="NCBI Taxonomy" id="7936"/>
    <lineage>
        <taxon>Eukaryota</taxon>
        <taxon>Metazoa</taxon>
        <taxon>Chordata</taxon>
        <taxon>Craniata</taxon>
        <taxon>Vertebrata</taxon>
        <taxon>Euteleostomi</taxon>
        <taxon>Actinopterygii</taxon>
        <taxon>Neopterygii</taxon>
        <taxon>Teleostei</taxon>
        <taxon>Anguilliformes</taxon>
        <taxon>Anguillidae</taxon>
        <taxon>Anguilla</taxon>
    </lineage>
</organism>
<reference evidence="2" key="1">
    <citation type="submission" date="2014-11" db="EMBL/GenBank/DDBJ databases">
        <authorList>
            <person name="Amaro Gonzalez C."/>
        </authorList>
    </citation>
    <scope>NUCLEOTIDE SEQUENCE</scope>
</reference>
<name>A0A0E9U4J8_ANGAN</name>
<accession>A0A0E9U4J8</accession>
<evidence type="ECO:0000313" key="2">
    <source>
        <dbReference type="EMBL" id="JAH60726.1"/>
    </source>
</evidence>
<protein>
    <submittedName>
        <fullName evidence="2">Uncharacterized protein</fullName>
    </submittedName>
</protein>
<sequence>MNTVVSSAVTNNLVGQKRPL</sequence>
<reference evidence="2" key="2">
    <citation type="journal article" date="2015" name="Fish Shellfish Immunol.">
        <title>Early steps in the European eel (Anguilla anguilla)-Vibrio vulnificus interaction in the gills: Role of the RtxA13 toxin.</title>
        <authorList>
            <person name="Callol A."/>
            <person name="Pajuelo D."/>
            <person name="Ebbesson L."/>
            <person name="Teles M."/>
            <person name="MacKenzie S."/>
            <person name="Amaro C."/>
        </authorList>
    </citation>
    <scope>NUCLEOTIDE SEQUENCE</scope>
</reference>
<dbReference type="EMBL" id="GBXM01047851">
    <property type="protein sequence ID" value="JAH60726.1"/>
    <property type="molecule type" value="Transcribed_RNA"/>
</dbReference>
<feature type="region of interest" description="Disordered" evidence="1">
    <location>
        <begin position="1"/>
        <end position="20"/>
    </location>
</feature>